<feature type="compositionally biased region" description="Low complexity" evidence="1">
    <location>
        <begin position="112"/>
        <end position="124"/>
    </location>
</feature>
<proteinExistence type="predicted"/>
<name>A0AAP0KKZ4_9MAGN</name>
<keyword evidence="4" id="KW-1185">Reference proteome</keyword>
<feature type="domain" description="C2" evidence="2">
    <location>
        <begin position="1"/>
        <end position="125"/>
    </location>
</feature>
<dbReference type="EMBL" id="JBBNAE010000001">
    <property type="protein sequence ID" value="KAK9153559.1"/>
    <property type="molecule type" value="Genomic_DNA"/>
</dbReference>
<dbReference type="Gene3D" id="2.60.40.150">
    <property type="entry name" value="C2 domain"/>
    <property type="match status" value="1"/>
</dbReference>
<comment type="caution">
    <text evidence="3">The sequence shown here is derived from an EMBL/GenBank/DDBJ whole genome shotgun (WGS) entry which is preliminary data.</text>
</comment>
<dbReference type="InterPro" id="IPR035892">
    <property type="entry name" value="C2_domain_sf"/>
</dbReference>
<dbReference type="GO" id="GO:0006952">
    <property type="term" value="P:defense response"/>
    <property type="evidence" value="ECO:0007669"/>
    <property type="project" value="InterPro"/>
</dbReference>
<evidence type="ECO:0000313" key="4">
    <source>
        <dbReference type="Proteomes" id="UP001417504"/>
    </source>
</evidence>
<evidence type="ECO:0000259" key="2">
    <source>
        <dbReference type="PROSITE" id="PS50004"/>
    </source>
</evidence>
<sequence>MSSSARPPSKLYDLDVTVISAKHLKNVNWRHGDLKALATLWLDPLSRFTTKVDESGSTRPVWNERFTIPITTLPLHDSLLTIEISHLDSPTLVGNLQFPLKDLLGSEDLSPLRTLPLRRPSGRPQGKIRLKLALRDRPAPPPPPNTSRRLPPTTREYRSYAPPSPYSSAHAPPPVPVPAAYSYSGYSDPYPGYYSGYYSHSTPPPPPPPRPFFERSSYGGMSGPSAPVVDYSGYEQKPRGSKMGLGAGLAVGAVAGALGGLALEEGLKYEEEKIAERAENDLAVRDDYSDYHRVDY</sequence>
<accession>A0AAP0KKZ4</accession>
<protein>
    <recommendedName>
        <fullName evidence="2">C2 domain-containing protein</fullName>
    </recommendedName>
</protein>
<dbReference type="AlphaFoldDB" id="A0AAP0KKZ4"/>
<dbReference type="SUPFAM" id="SSF49562">
    <property type="entry name" value="C2 domain (Calcium/lipid-binding domain, CaLB)"/>
    <property type="match status" value="1"/>
</dbReference>
<dbReference type="InterPro" id="IPR000008">
    <property type="entry name" value="C2_dom"/>
</dbReference>
<dbReference type="InterPro" id="IPR044750">
    <property type="entry name" value="C2_SRC2/BAP"/>
</dbReference>
<feature type="region of interest" description="Disordered" evidence="1">
    <location>
        <begin position="112"/>
        <end position="174"/>
    </location>
</feature>
<dbReference type="Pfam" id="PF00168">
    <property type="entry name" value="C2"/>
    <property type="match status" value="1"/>
</dbReference>
<organism evidence="3 4">
    <name type="scientific">Stephania japonica</name>
    <dbReference type="NCBI Taxonomy" id="461633"/>
    <lineage>
        <taxon>Eukaryota</taxon>
        <taxon>Viridiplantae</taxon>
        <taxon>Streptophyta</taxon>
        <taxon>Embryophyta</taxon>
        <taxon>Tracheophyta</taxon>
        <taxon>Spermatophyta</taxon>
        <taxon>Magnoliopsida</taxon>
        <taxon>Ranunculales</taxon>
        <taxon>Menispermaceae</taxon>
        <taxon>Menispermoideae</taxon>
        <taxon>Cissampelideae</taxon>
        <taxon>Stephania</taxon>
    </lineage>
</organism>
<dbReference type="SMART" id="SM00239">
    <property type="entry name" value="C2"/>
    <property type="match status" value="1"/>
</dbReference>
<gene>
    <name evidence="3" type="ORF">Sjap_001039</name>
</gene>
<dbReference type="PANTHER" id="PTHR32246:SF68">
    <property type="entry name" value="OS01G0853800 PROTEIN"/>
    <property type="match status" value="1"/>
</dbReference>
<dbReference type="Proteomes" id="UP001417504">
    <property type="component" value="Unassembled WGS sequence"/>
</dbReference>
<dbReference type="PROSITE" id="PS50004">
    <property type="entry name" value="C2"/>
    <property type="match status" value="1"/>
</dbReference>
<evidence type="ECO:0000256" key="1">
    <source>
        <dbReference type="SAM" id="MobiDB-lite"/>
    </source>
</evidence>
<dbReference type="PANTHER" id="PTHR32246">
    <property type="entry name" value="INGRESSION PROTEIN FIC1"/>
    <property type="match status" value="1"/>
</dbReference>
<evidence type="ECO:0000313" key="3">
    <source>
        <dbReference type="EMBL" id="KAK9153559.1"/>
    </source>
</evidence>
<reference evidence="3 4" key="1">
    <citation type="submission" date="2024-01" db="EMBL/GenBank/DDBJ databases">
        <title>Genome assemblies of Stephania.</title>
        <authorList>
            <person name="Yang L."/>
        </authorList>
    </citation>
    <scope>NUCLEOTIDE SEQUENCE [LARGE SCALE GENOMIC DNA]</scope>
    <source>
        <strain evidence="3">QJT</strain>
        <tissue evidence="3">Leaf</tissue>
    </source>
</reference>
<dbReference type="CDD" id="cd04051">
    <property type="entry name" value="C2_SRC2_like"/>
    <property type="match status" value="1"/>
</dbReference>